<dbReference type="AlphaFoldDB" id="A0A4C1SUD3"/>
<gene>
    <name evidence="1" type="ORF">EVAR_3984_1</name>
</gene>
<evidence type="ECO:0000313" key="1">
    <source>
        <dbReference type="EMBL" id="GBP04661.1"/>
    </source>
</evidence>
<reference evidence="1 2" key="1">
    <citation type="journal article" date="2019" name="Commun. Biol.">
        <title>The bagworm genome reveals a unique fibroin gene that provides high tensile strength.</title>
        <authorList>
            <person name="Kono N."/>
            <person name="Nakamura H."/>
            <person name="Ohtoshi R."/>
            <person name="Tomita M."/>
            <person name="Numata K."/>
            <person name="Arakawa K."/>
        </authorList>
    </citation>
    <scope>NUCLEOTIDE SEQUENCE [LARGE SCALE GENOMIC DNA]</scope>
</reference>
<organism evidence="1 2">
    <name type="scientific">Eumeta variegata</name>
    <name type="common">Bagworm moth</name>
    <name type="synonym">Eumeta japonica</name>
    <dbReference type="NCBI Taxonomy" id="151549"/>
    <lineage>
        <taxon>Eukaryota</taxon>
        <taxon>Metazoa</taxon>
        <taxon>Ecdysozoa</taxon>
        <taxon>Arthropoda</taxon>
        <taxon>Hexapoda</taxon>
        <taxon>Insecta</taxon>
        <taxon>Pterygota</taxon>
        <taxon>Neoptera</taxon>
        <taxon>Endopterygota</taxon>
        <taxon>Lepidoptera</taxon>
        <taxon>Glossata</taxon>
        <taxon>Ditrysia</taxon>
        <taxon>Tineoidea</taxon>
        <taxon>Psychidae</taxon>
        <taxon>Oiketicinae</taxon>
        <taxon>Eumeta</taxon>
    </lineage>
</organism>
<name>A0A4C1SUD3_EUMVA</name>
<comment type="caution">
    <text evidence="1">The sequence shown here is derived from an EMBL/GenBank/DDBJ whole genome shotgun (WGS) entry which is preliminary data.</text>
</comment>
<evidence type="ECO:0000313" key="2">
    <source>
        <dbReference type="Proteomes" id="UP000299102"/>
    </source>
</evidence>
<protein>
    <submittedName>
        <fullName evidence="1">Uncharacterized protein</fullName>
    </submittedName>
</protein>
<dbReference type="EMBL" id="BGZK01000014">
    <property type="protein sequence ID" value="GBP04661.1"/>
    <property type="molecule type" value="Genomic_DNA"/>
</dbReference>
<dbReference type="Proteomes" id="UP000299102">
    <property type="component" value="Unassembled WGS sequence"/>
</dbReference>
<sequence length="164" mass="18545">MAAWIFSLPRELSTCREVTRDRFYRSDNKIRHGGLVLSSWDAASASTRLRNSFVNSSMVRVRIDCDNSAAAAQDSKDALLSRPGCDNVCRRRTLPVDAPRLKTLFGLKIRGRRPEENNFRVSEPQISYRGKRIRSGRAGSLRRAAVPAQTPRREHVLLSFSNTN</sequence>
<keyword evidence="2" id="KW-1185">Reference proteome</keyword>
<proteinExistence type="predicted"/>
<accession>A0A4C1SUD3</accession>